<dbReference type="Proteomes" id="UP001150941">
    <property type="component" value="Unassembled WGS sequence"/>
</dbReference>
<evidence type="ECO:0000313" key="1">
    <source>
        <dbReference type="EMBL" id="KAJ5216826.1"/>
    </source>
</evidence>
<organism evidence="1 2">
    <name type="scientific">Penicillium chermesinum</name>
    <dbReference type="NCBI Taxonomy" id="63820"/>
    <lineage>
        <taxon>Eukaryota</taxon>
        <taxon>Fungi</taxon>
        <taxon>Dikarya</taxon>
        <taxon>Ascomycota</taxon>
        <taxon>Pezizomycotina</taxon>
        <taxon>Eurotiomycetes</taxon>
        <taxon>Eurotiomycetidae</taxon>
        <taxon>Eurotiales</taxon>
        <taxon>Aspergillaceae</taxon>
        <taxon>Penicillium</taxon>
    </lineage>
</organism>
<protein>
    <recommendedName>
        <fullName evidence="3">F-box domain-containing protein</fullName>
    </recommendedName>
</protein>
<dbReference type="RefSeq" id="XP_058325697.1">
    <property type="nucleotide sequence ID" value="XM_058479129.1"/>
</dbReference>
<evidence type="ECO:0000313" key="2">
    <source>
        <dbReference type="Proteomes" id="UP001150941"/>
    </source>
</evidence>
<evidence type="ECO:0008006" key="3">
    <source>
        <dbReference type="Google" id="ProtNLM"/>
    </source>
</evidence>
<dbReference type="GeneID" id="83206433"/>
<reference evidence="1" key="2">
    <citation type="journal article" date="2023" name="IMA Fungus">
        <title>Comparative genomic study of the Penicillium genus elucidates a diverse pangenome and 15 lateral gene transfer events.</title>
        <authorList>
            <person name="Petersen C."/>
            <person name="Sorensen T."/>
            <person name="Nielsen M.R."/>
            <person name="Sondergaard T.E."/>
            <person name="Sorensen J.L."/>
            <person name="Fitzpatrick D.A."/>
            <person name="Frisvad J.C."/>
            <person name="Nielsen K.L."/>
        </authorList>
    </citation>
    <scope>NUCLEOTIDE SEQUENCE</scope>
    <source>
        <strain evidence="1">IBT 19713</strain>
    </source>
</reference>
<dbReference type="SUPFAM" id="SSF52047">
    <property type="entry name" value="RNI-like"/>
    <property type="match status" value="1"/>
</dbReference>
<gene>
    <name evidence="1" type="ORF">N7468_009834</name>
</gene>
<keyword evidence="2" id="KW-1185">Reference proteome</keyword>
<dbReference type="OrthoDB" id="1720422at2759"/>
<proteinExistence type="predicted"/>
<accession>A0A9W9NBJ9</accession>
<reference evidence="1" key="1">
    <citation type="submission" date="2022-11" db="EMBL/GenBank/DDBJ databases">
        <authorList>
            <person name="Petersen C."/>
        </authorList>
    </citation>
    <scope>NUCLEOTIDE SEQUENCE</scope>
    <source>
        <strain evidence="1">IBT 19713</strain>
    </source>
</reference>
<sequence>MLERFPLEILLIIAEWLCPQSIRSLCLVSSRLFAAYRTIVYHTLAIRAESEWALNILDVEKFFGAHGGAGSCMIARFNRCAYFNAFRNCAGHEQRGILGCSNEAKAHEQFVDDISRQVQLILSRLESDQLHSFRWRLGVCLPQGVVDERGLLPKQRNSLRSLALVTDASCPHAGASLRGLGQLTALEELAWEGVQHPTEVDALRACLRQNRHHLRTLVIGSGTRRNGIDLMSDVLGIADQCISDDATIDAQSLGALSRLSLSRITLPPLLDPPAASILTSLEELILRDCPNELDFLDGLALSTTSMRIQRFELSIAETPGRGEHEREIRPLMSFLLSFRGLIQLNLRLSRLRNMQQIHSAIAHHRSSLKGLVYHECLAPSVIAADPDGAQGYGPTWLPLVPHVVDLSRISHLALSASPSLMLAYLQPHASTSAVRVLHFRFSAYDHFGIDPREGIVSRLRARRASAARGSVPQTHPDRSIISRLNQNSTTDGADAQIPGAQENGMVETSPCCPIDDVEGILDFAEWAFGPTGLRALEFLGVGDFSHEGRYEQQHVLFVRPRAGQDGRGQFEDKPCFTDGDTFAVAAASAELWPGLGAVDFEFLSSCPSDSLMDSPFG</sequence>
<dbReference type="AlphaFoldDB" id="A0A9W9NBJ9"/>
<name>A0A9W9NBJ9_9EURO</name>
<comment type="caution">
    <text evidence="1">The sequence shown here is derived from an EMBL/GenBank/DDBJ whole genome shotgun (WGS) entry which is preliminary data.</text>
</comment>
<dbReference type="EMBL" id="JAPQKS010000008">
    <property type="protein sequence ID" value="KAJ5216826.1"/>
    <property type="molecule type" value="Genomic_DNA"/>
</dbReference>